<proteinExistence type="predicted"/>
<reference evidence="3" key="1">
    <citation type="submission" date="2025-08" db="UniProtKB">
        <authorList>
            <consortium name="RefSeq"/>
        </authorList>
    </citation>
    <scope>IDENTIFICATION</scope>
    <source>
        <tissue evidence="3">Whole sample</tissue>
    </source>
</reference>
<evidence type="ECO:0000256" key="1">
    <source>
        <dbReference type="SAM" id="Coils"/>
    </source>
</evidence>
<evidence type="ECO:0000313" key="3">
    <source>
        <dbReference type="RefSeq" id="XP_022330232.1"/>
    </source>
</evidence>
<gene>
    <name evidence="3" type="primary">LOC111128723</name>
</gene>
<evidence type="ECO:0000313" key="2">
    <source>
        <dbReference type="Proteomes" id="UP000694844"/>
    </source>
</evidence>
<protein>
    <submittedName>
        <fullName evidence="3">Uncharacterized protein LOC111128723</fullName>
    </submittedName>
</protein>
<name>A0A8B8DPT5_CRAVI</name>
<dbReference type="AlphaFoldDB" id="A0A8B8DPT5"/>
<dbReference type="RefSeq" id="XP_022330232.1">
    <property type="nucleotide sequence ID" value="XM_022474524.1"/>
</dbReference>
<dbReference type="Proteomes" id="UP000694844">
    <property type="component" value="Chromosome 4"/>
</dbReference>
<organism evidence="2 3">
    <name type="scientific">Crassostrea virginica</name>
    <name type="common">Eastern oyster</name>
    <dbReference type="NCBI Taxonomy" id="6565"/>
    <lineage>
        <taxon>Eukaryota</taxon>
        <taxon>Metazoa</taxon>
        <taxon>Spiralia</taxon>
        <taxon>Lophotrochozoa</taxon>
        <taxon>Mollusca</taxon>
        <taxon>Bivalvia</taxon>
        <taxon>Autobranchia</taxon>
        <taxon>Pteriomorphia</taxon>
        <taxon>Ostreida</taxon>
        <taxon>Ostreoidea</taxon>
        <taxon>Ostreidae</taxon>
        <taxon>Crassostrea</taxon>
    </lineage>
</organism>
<keyword evidence="2" id="KW-1185">Reference proteome</keyword>
<accession>A0A8B8DPT5</accession>
<sequence length="356" mass="41064">MCKSVHQKQTTIWTVHFFREVQISYPQLEQEPQCESNDVSETAQGLPHKGEIMSKPENDQNILSSQKQDSIYTTSCAADMASKSSLDLEGALVDRAIESVMTLPQEVQEAVTLQRLQNSEITRCEQYLNSMLEQEKIAAHDYDLLSQELSSINRKIFFTKESLSLKQKNCLKLSKDIEELIKEVAKQNQQIENTERDLNTELKKMESYKGKVEGHIQRVADCDGSSDLQKELIETRARIEGLQQTLHRAPEEAACKDSFNDFKERFEGQMSEVQKLISEEERYIADKHSLISLEKKQQESINKSLLVLEKRNAAQLLRMKKQIKETQLRNRAWNSQIQQLKQNIAMLNDKIQTAEQ</sequence>
<keyword evidence="1" id="KW-0175">Coiled coil</keyword>
<feature type="coiled-coil region" evidence="1">
    <location>
        <begin position="163"/>
        <end position="245"/>
    </location>
</feature>
<dbReference type="KEGG" id="cvn:111128723"/>
<dbReference type="OrthoDB" id="6288024at2759"/>
<feature type="coiled-coil region" evidence="1">
    <location>
        <begin position="323"/>
        <end position="350"/>
    </location>
</feature>
<dbReference type="GeneID" id="111128723"/>